<evidence type="ECO:0000313" key="7">
    <source>
        <dbReference type="Proteomes" id="UP001215231"/>
    </source>
</evidence>
<dbReference type="Proteomes" id="UP001215231">
    <property type="component" value="Chromosome"/>
</dbReference>
<keyword evidence="1 4" id="KW-0349">Heme</keyword>
<dbReference type="InterPro" id="IPR009056">
    <property type="entry name" value="Cyt_c-like_dom"/>
</dbReference>
<reference evidence="6 7" key="1">
    <citation type="journal article" date="2022" name="Mar. Drugs">
        <title>Bioassay-Guided Fractionation Leads to the Detection of Cholic Acid Generated by the Rare Thalassomonas sp.</title>
        <authorList>
            <person name="Pheiffer F."/>
            <person name="Schneider Y.K."/>
            <person name="Hansen E.H."/>
            <person name="Andersen J.H."/>
            <person name="Isaksson J."/>
            <person name="Busche T."/>
            <person name="R C."/>
            <person name="Kalinowski J."/>
            <person name="Zyl L.V."/>
            <person name="Trindade M."/>
        </authorList>
    </citation>
    <scope>NUCLEOTIDE SEQUENCE [LARGE SCALE GENOMIC DNA]</scope>
    <source>
        <strain evidence="6 7">A5K-61T</strain>
    </source>
</reference>
<dbReference type="EMBL" id="CP059693">
    <property type="protein sequence ID" value="WDE12610.1"/>
    <property type="molecule type" value="Genomic_DNA"/>
</dbReference>
<evidence type="ECO:0000259" key="5">
    <source>
        <dbReference type="PROSITE" id="PS51007"/>
    </source>
</evidence>
<dbReference type="InterPro" id="IPR036909">
    <property type="entry name" value="Cyt_c-like_dom_sf"/>
</dbReference>
<evidence type="ECO:0000256" key="2">
    <source>
        <dbReference type="ARBA" id="ARBA00022723"/>
    </source>
</evidence>
<evidence type="ECO:0000313" key="6">
    <source>
        <dbReference type="EMBL" id="WDE12610.1"/>
    </source>
</evidence>
<dbReference type="SUPFAM" id="SSF46626">
    <property type="entry name" value="Cytochrome c"/>
    <property type="match status" value="1"/>
</dbReference>
<dbReference type="PROSITE" id="PS51007">
    <property type="entry name" value="CYTC"/>
    <property type="match status" value="1"/>
</dbReference>
<evidence type="ECO:0000256" key="3">
    <source>
        <dbReference type="ARBA" id="ARBA00023004"/>
    </source>
</evidence>
<gene>
    <name evidence="6" type="ORF">H3N35_03785</name>
</gene>
<evidence type="ECO:0000256" key="1">
    <source>
        <dbReference type="ARBA" id="ARBA00022617"/>
    </source>
</evidence>
<keyword evidence="2 4" id="KW-0479">Metal-binding</keyword>
<sequence length="302" mass="32757">MKFQDKLTRHCLIMLSVCLSACNAGNGEGLDEQGQPLTDIQAPDPTPIDEEEIQARLSPIQKEIFTPICSVCHGGASPAAGQNLSTIADSIANLINVQSSNPLFKRVLPGSPEESYLYLKITGDSQAGARMPLGQPALAEEQINAIKNWIANGALTPENLGATKVSRVAQTTTSDMRRNNTAQVTLWFSQAMDFTSLTREQITLRIANRAVDSDDASFRLTNKALTYEELTYEQADIRAVNDHMLLINLAIPAPYYPGPEKSQLQITLNNSSISTLTSILGQTLDGDNNGIEGGEFTYDLAL</sequence>
<dbReference type="RefSeq" id="WP_274052887.1">
    <property type="nucleotide sequence ID" value="NZ_CP059693.1"/>
</dbReference>
<proteinExistence type="predicted"/>
<organism evidence="6 7">
    <name type="scientific">Thalassomonas haliotis</name>
    <dbReference type="NCBI Taxonomy" id="485448"/>
    <lineage>
        <taxon>Bacteria</taxon>
        <taxon>Pseudomonadati</taxon>
        <taxon>Pseudomonadota</taxon>
        <taxon>Gammaproteobacteria</taxon>
        <taxon>Alteromonadales</taxon>
        <taxon>Colwelliaceae</taxon>
        <taxon>Thalassomonas</taxon>
    </lineage>
</organism>
<name>A0ABY7VHU9_9GAMM</name>
<accession>A0ABY7VHU9</accession>
<keyword evidence="3 4" id="KW-0408">Iron</keyword>
<feature type="domain" description="Cytochrome c" evidence="5">
    <location>
        <begin position="56"/>
        <end position="154"/>
    </location>
</feature>
<evidence type="ECO:0000256" key="4">
    <source>
        <dbReference type="PROSITE-ProRule" id="PRU00433"/>
    </source>
</evidence>
<protein>
    <submittedName>
        <fullName evidence="6">Cytochrome c</fullName>
    </submittedName>
</protein>
<keyword evidence="7" id="KW-1185">Reference proteome</keyword>